<feature type="transmembrane region" description="Helical" evidence="1">
    <location>
        <begin position="62"/>
        <end position="81"/>
    </location>
</feature>
<evidence type="ECO:0000313" key="3">
    <source>
        <dbReference type="Proteomes" id="UP000317214"/>
    </source>
</evidence>
<gene>
    <name evidence="2" type="ORF">D5366_05280</name>
</gene>
<evidence type="ECO:0000256" key="1">
    <source>
        <dbReference type="SAM" id="Phobius"/>
    </source>
</evidence>
<dbReference type="RefSeq" id="WP_141492580.1">
    <property type="nucleotide sequence ID" value="NZ_CP032485.1"/>
</dbReference>
<keyword evidence="1" id="KW-0472">Membrane</keyword>
<keyword evidence="3" id="KW-1185">Reference proteome</keyword>
<feature type="transmembrane region" description="Helical" evidence="1">
    <location>
        <begin position="101"/>
        <end position="125"/>
    </location>
</feature>
<keyword evidence="1" id="KW-0812">Transmembrane</keyword>
<dbReference type="Proteomes" id="UP000317214">
    <property type="component" value="Chromosome"/>
</dbReference>
<dbReference type="KEGG" id="ntn:D5366_05280"/>
<accession>A0A4Y6V7A7</accession>
<dbReference type="EMBL" id="CP032485">
    <property type="protein sequence ID" value="QDH24738.1"/>
    <property type="molecule type" value="Genomic_DNA"/>
</dbReference>
<evidence type="ECO:0000313" key="2">
    <source>
        <dbReference type="EMBL" id="QDH24738.1"/>
    </source>
</evidence>
<protein>
    <recommendedName>
        <fullName evidence="4">Transmembrane protein</fullName>
    </recommendedName>
</protein>
<dbReference type="OrthoDB" id="7282650at2"/>
<reference evidence="2 3" key="1">
    <citation type="submission" date="2018-09" db="EMBL/GenBank/DDBJ databases">
        <title>The complete genome sequence of Neokomagataea tanensis NBRC 106556(T).</title>
        <authorList>
            <person name="Chua K.-O."/>
            <person name="See-Too W.-S."/>
            <person name="Hong K.-W."/>
            <person name="Yin W.-F."/>
            <person name="Chan K.-G."/>
        </authorList>
    </citation>
    <scope>NUCLEOTIDE SEQUENCE [LARGE SCALE GENOMIC DNA]</scope>
    <source>
        <strain evidence="3">AH13 \ NBRC 106556</strain>
    </source>
</reference>
<keyword evidence="1" id="KW-1133">Transmembrane helix</keyword>
<proteinExistence type="predicted"/>
<evidence type="ECO:0008006" key="4">
    <source>
        <dbReference type="Google" id="ProtNLM"/>
    </source>
</evidence>
<name>A0A4Y6V7A7_9PROT</name>
<feature type="transmembrane region" description="Helical" evidence="1">
    <location>
        <begin position="20"/>
        <end position="50"/>
    </location>
</feature>
<organism evidence="2 3">
    <name type="scientific">Neokomagataea tanensis</name>
    <dbReference type="NCBI Taxonomy" id="661191"/>
    <lineage>
        <taxon>Bacteria</taxon>
        <taxon>Pseudomonadati</taxon>
        <taxon>Pseudomonadota</taxon>
        <taxon>Alphaproteobacteria</taxon>
        <taxon>Acetobacterales</taxon>
        <taxon>Acetobacteraceae</taxon>
        <taxon>Neokomagataea</taxon>
    </lineage>
</organism>
<dbReference type="AlphaFoldDB" id="A0A4Y6V7A7"/>
<sequence>MFEANSETRISQGVLPKLRWWHGVFLGAGVVYCPGTLLVITVLLLPLGVLWLTDRGFSRQRLVVMLFYVGAVMVRPLHHVWLAQGAWYACFRIVQDQTLLILDWGAIAVAWIVSEVSTMVARYIGAQRARSERAKLELRIKALEDEWSLSSS</sequence>